<dbReference type="RefSeq" id="XP_025072145.1">
    <property type="nucleotide sequence ID" value="XM_025216360.1"/>
</dbReference>
<keyword evidence="2" id="KW-1133">Transmembrane helix</keyword>
<proteinExistence type="predicted"/>
<gene>
    <name evidence="4" type="primary">LOC112552030</name>
</gene>
<name>A0A3Q0HNI2_ALLSI</name>
<dbReference type="KEGG" id="asn:112552030"/>
<feature type="transmembrane region" description="Helical" evidence="2">
    <location>
        <begin position="20"/>
        <end position="41"/>
    </location>
</feature>
<organism evidence="3 4">
    <name type="scientific">Alligator sinensis</name>
    <name type="common">Chinese alligator</name>
    <dbReference type="NCBI Taxonomy" id="38654"/>
    <lineage>
        <taxon>Eukaryota</taxon>
        <taxon>Metazoa</taxon>
        <taxon>Chordata</taxon>
        <taxon>Craniata</taxon>
        <taxon>Vertebrata</taxon>
        <taxon>Euteleostomi</taxon>
        <taxon>Archelosauria</taxon>
        <taxon>Archosauria</taxon>
        <taxon>Crocodylia</taxon>
        <taxon>Alligatoridae</taxon>
        <taxon>Alligatorinae</taxon>
        <taxon>Alligator</taxon>
    </lineage>
</organism>
<keyword evidence="2" id="KW-0472">Membrane</keyword>
<keyword evidence="3" id="KW-1185">Reference proteome</keyword>
<feature type="region of interest" description="Disordered" evidence="1">
    <location>
        <begin position="79"/>
        <end position="174"/>
    </location>
</feature>
<reference evidence="4" key="1">
    <citation type="submission" date="2025-08" db="UniProtKB">
        <authorList>
            <consortium name="RefSeq"/>
        </authorList>
    </citation>
    <scope>IDENTIFICATION</scope>
</reference>
<evidence type="ECO:0000256" key="1">
    <source>
        <dbReference type="SAM" id="MobiDB-lite"/>
    </source>
</evidence>
<feature type="compositionally biased region" description="Basic and acidic residues" evidence="1">
    <location>
        <begin position="144"/>
        <end position="153"/>
    </location>
</feature>
<dbReference type="InParanoid" id="A0A3Q0HNI2"/>
<dbReference type="AlphaFoldDB" id="A0A3Q0HNI2"/>
<evidence type="ECO:0000313" key="4">
    <source>
        <dbReference type="RefSeq" id="XP_025072145.1"/>
    </source>
</evidence>
<evidence type="ECO:0000313" key="3">
    <source>
        <dbReference type="Proteomes" id="UP000189705"/>
    </source>
</evidence>
<protein>
    <submittedName>
        <fullName evidence="4">Antigen WC1.1-like</fullName>
    </submittedName>
</protein>
<dbReference type="Proteomes" id="UP000189705">
    <property type="component" value="Unplaced"/>
</dbReference>
<accession>A0A3Q0HNI2</accession>
<sequence length="174" mass="18770">MTSSPKGTDPPPTHSGGDMVPIVICIFLGVLLCLVLVILAGQVQNARAQQRGSITFMKPFSEALYEEINYSPVKEKQEFSVHSEASVLPRDAPSDGYDDAGEISDPKHSSAFHQNDEKVSESSEKSDGTRNSQTDDLYSLESEGTTRTDRKDPSLCSGDIECDDVEDGVGGTLI</sequence>
<feature type="compositionally biased region" description="Basic and acidic residues" evidence="1">
    <location>
        <begin position="104"/>
        <end position="128"/>
    </location>
</feature>
<evidence type="ECO:0000256" key="2">
    <source>
        <dbReference type="SAM" id="Phobius"/>
    </source>
</evidence>
<dbReference type="GeneID" id="112552030"/>
<keyword evidence="2" id="KW-0812">Transmembrane</keyword>